<proteinExistence type="predicted"/>
<evidence type="ECO:0008006" key="3">
    <source>
        <dbReference type="Google" id="ProtNLM"/>
    </source>
</evidence>
<dbReference type="PANTHER" id="PTHR37540">
    <property type="entry name" value="TRANSCRIPTION FACTOR (ACR-2), PUTATIVE-RELATED-RELATED"/>
    <property type="match status" value="1"/>
</dbReference>
<dbReference type="PANTHER" id="PTHR37540:SF5">
    <property type="entry name" value="TRANSCRIPTION FACTOR DOMAIN-CONTAINING PROTEIN"/>
    <property type="match status" value="1"/>
</dbReference>
<reference evidence="1" key="2">
    <citation type="journal article" date="2023" name="IMA Fungus">
        <title>Comparative genomic study of the Penicillium genus elucidates a diverse pangenome and 15 lateral gene transfer events.</title>
        <authorList>
            <person name="Petersen C."/>
            <person name="Sorensen T."/>
            <person name="Nielsen M.R."/>
            <person name="Sondergaard T.E."/>
            <person name="Sorensen J.L."/>
            <person name="Fitzpatrick D.A."/>
            <person name="Frisvad J.C."/>
            <person name="Nielsen K.L."/>
        </authorList>
    </citation>
    <scope>NUCLEOTIDE SEQUENCE</scope>
    <source>
        <strain evidence="1">IBT 29864</strain>
    </source>
</reference>
<dbReference type="RefSeq" id="XP_056554076.1">
    <property type="nucleotide sequence ID" value="XM_056702013.1"/>
</dbReference>
<name>A0A9W9S2B9_9EURO</name>
<dbReference type="EMBL" id="JAPZBS010000007">
    <property type="protein sequence ID" value="KAJ5369334.1"/>
    <property type="molecule type" value="Genomic_DNA"/>
</dbReference>
<evidence type="ECO:0000313" key="1">
    <source>
        <dbReference type="EMBL" id="KAJ5369334.1"/>
    </source>
</evidence>
<evidence type="ECO:0000313" key="2">
    <source>
        <dbReference type="Proteomes" id="UP001147782"/>
    </source>
</evidence>
<organism evidence="1 2">
    <name type="scientific">Penicillium cataractarum</name>
    <dbReference type="NCBI Taxonomy" id="2100454"/>
    <lineage>
        <taxon>Eukaryota</taxon>
        <taxon>Fungi</taxon>
        <taxon>Dikarya</taxon>
        <taxon>Ascomycota</taxon>
        <taxon>Pezizomycotina</taxon>
        <taxon>Eurotiomycetes</taxon>
        <taxon>Eurotiomycetidae</taxon>
        <taxon>Eurotiales</taxon>
        <taxon>Aspergillaceae</taxon>
        <taxon>Penicillium</taxon>
    </lineage>
</organism>
<sequence length="313" mass="34396">MPMLIHSFAQIFGMDPLPVDRGSIAFFSRATWIQHALGDPCAFHTTLYAASAHLDAFQGANISTMTLYHHTVALQLLQGRLHDPDAVMSESLMACVATLVFFSAAFGDKESSGIHKKALMKMIKAKGGLVDPTIGTFLSEVITAGVLSEAIIIDTTLDIPFLDVPPTPLVPPSFFISAILRRAATKKGGYYNLSPSTTEIFREIQSVISLQSDEPGIRAKWASRIAPLLLSLDHRHTGQFINDEFLVSDTEAISEACHVAALIFWLLFLDDHEYLAPFSMDVLQLLVEKLRFAVSCGSMDTWMRTAPEAHTFP</sequence>
<dbReference type="Proteomes" id="UP001147782">
    <property type="component" value="Unassembled WGS sequence"/>
</dbReference>
<reference evidence="1" key="1">
    <citation type="submission" date="2022-11" db="EMBL/GenBank/DDBJ databases">
        <authorList>
            <person name="Petersen C."/>
        </authorList>
    </citation>
    <scope>NUCLEOTIDE SEQUENCE</scope>
    <source>
        <strain evidence="1">IBT 29864</strain>
    </source>
</reference>
<dbReference type="InterPro" id="IPR021858">
    <property type="entry name" value="Fun_TF"/>
</dbReference>
<dbReference type="Pfam" id="PF11951">
    <property type="entry name" value="Fungal_trans_2"/>
    <property type="match status" value="1"/>
</dbReference>
<accession>A0A9W9S2B9</accession>
<dbReference type="OrthoDB" id="4159781at2759"/>
<dbReference type="GeneID" id="81441192"/>
<gene>
    <name evidence="1" type="ORF">N7496_009094</name>
</gene>
<dbReference type="AlphaFoldDB" id="A0A9W9S2B9"/>
<protein>
    <recommendedName>
        <fullName evidence="3">Transcription factor domain-containing protein</fullName>
    </recommendedName>
</protein>
<keyword evidence="2" id="KW-1185">Reference proteome</keyword>
<comment type="caution">
    <text evidence="1">The sequence shown here is derived from an EMBL/GenBank/DDBJ whole genome shotgun (WGS) entry which is preliminary data.</text>
</comment>